<evidence type="ECO:0000256" key="1">
    <source>
        <dbReference type="SAM" id="MobiDB-lite"/>
    </source>
</evidence>
<sequence length="202" mass="23045">MAFPTTSPLVLVLVPVPQSARIIKQVKRAEVKVVVDEHYLLCHIVFSIFEWIGWWVNDVCEINEGRFMDRQQQERQQEEQDRHKDREGSLVPEGIGVGGGGGIWVVLMENEVWSYIILIWMTVDIEDIRVDGVRKSRKMYLTGRPGVQQGTSGGKPIPIDGSKPSEVLLLQRILGPEGFFPFFLTVYIQINRFLPIIVQGEE</sequence>
<dbReference type="EMBL" id="ML179260">
    <property type="protein sequence ID" value="THU93053.1"/>
    <property type="molecule type" value="Genomic_DNA"/>
</dbReference>
<evidence type="ECO:0000313" key="3">
    <source>
        <dbReference type="Proteomes" id="UP000297245"/>
    </source>
</evidence>
<evidence type="ECO:0000313" key="2">
    <source>
        <dbReference type="EMBL" id="THU93053.1"/>
    </source>
</evidence>
<dbReference type="Proteomes" id="UP000297245">
    <property type="component" value="Unassembled WGS sequence"/>
</dbReference>
<organism evidence="2 3">
    <name type="scientific">Dendrothele bispora (strain CBS 962.96)</name>
    <dbReference type="NCBI Taxonomy" id="1314807"/>
    <lineage>
        <taxon>Eukaryota</taxon>
        <taxon>Fungi</taxon>
        <taxon>Dikarya</taxon>
        <taxon>Basidiomycota</taxon>
        <taxon>Agaricomycotina</taxon>
        <taxon>Agaricomycetes</taxon>
        <taxon>Agaricomycetidae</taxon>
        <taxon>Agaricales</taxon>
        <taxon>Agaricales incertae sedis</taxon>
        <taxon>Dendrothele</taxon>
    </lineage>
</organism>
<accession>A0A4S8LV99</accession>
<gene>
    <name evidence="2" type="ORF">K435DRAFT_800020</name>
</gene>
<feature type="compositionally biased region" description="Basic and acidic residues" evidence="1">
    <location>
        <begin position="71"/>
        <end position="88"/>
    </location>
</feature>
<protein>
    <submittedName>
        <fullName evidence="2">Uncharacterized protein</fullName>
    </submittedName>
</protein>
<name>A0A4S8LV99_DENBC</name>
<dbReference type="AlphaFoldDB" id="A0A4S8LV99"/>
<reference evidence="2 3" key="1">
    <citation type="journal article" date="2019" name="Nat. Ecol. Evol.">
        <title>Megaphylogeny resolves global patterns of mushroom evolution.</title>
        <authorList>
            <person name="Varga T."/>
            <person name="Krizsan K."/>
            <person name="Foldi C."/>
            <person name="Dima B."/>
            <person name="Sanchez-Garcia M."/>
            <person name="Sanchez-Ramirez S."/>
            <person name="Szollosi G.J."/>
            <person name="Szarkandi J.G."/>
            <person name="Papp V."/>
            <person name="Albert L."/>
            <person name="Andreopoulos W."/>
            <person name="Angelini C."/>
            <person name="Antonin V."/>
            <person name="Barry K.W."/>
            <person name="Bougher N.L."/>
            <person name="Buchanan P."/>
            <person name="Buyck B."/>
            <person name="Bense V."/>
            <person name="Catcheside P."/>
            <person name="Chovatia M."/>
            <person name="Cooper J."/>
            <person name="Damon W."/>
            <person name="Desjardin D."/>
            <person name="Finy P."/>
            <person name="Geml J."/>
            <person name="Haridas S."/>
            <person name="Hughes K."/>
            <person name="Justo A."/>
            <person name="Karasinski D."/>
            <person name="Kautmanova I."/>
            <person name="Kiss B."/>
            <person name="Kocsube S."/>
            <person name="Kotiranta H."/>
            <person name="LaButti K.M."/>
            <person name="Lechner B.E."/>
            <person name="Liimatainen K."/>
            <person name="Lipzen A."/>
            <person name="Lukacs Z."/>
            <person name="Mihaltcheva S."/>
            <person name="Morgado L.N."/>
            <person name="Niskanen T."/>
            <person name="Noordeloos M.E."/>
            <person name="Ohm R.A."/>
            <person name="Ortiz-Santana B."/>
            <person name="Ovrebo C."/>
            <person name="Racz N."/>
            <person name="Riley R."/>
            <person name="Savchenko A."/>
            <person name="Shiryaev A."/>
            <person name="Soop K."/>
            <person name="Spirin V."/>
            <person name="Szebenyi C."/>
            <person name="Tomsovsky M."/>
            <person name="Tulloss R.E."/>
            <person name="Uehling J."/>
            <person name="Grigoriev I.V."/>
            <person name="Vagvolgyi C."/>
            <person name="Papp T."/>
            <person name="Martin F.M."/>
            <person name="Miettinen O."/>
            <person name="Hibbett D.S."/>
            <person name="Nagy L.G."/>
        </authorList>
    </citation>
    <scope>NUCLEOTIDE SEQUENCE [LARGE SCALE GENOMIC DNA]</scope>
    <source>
        <strain evidence="2 3">CBS 962.96</strain>
    </source>
</reference>
<proteinExistence type="predicted"/>
<keyword evidence="3" id="KW-1185">Reference proteome</keyword>
<feature type="region of interest" description="Disordered" evidence="1">
    <location>
        <begin position="71"/>
        <end position="91"/>
    </location>
</feature>